<keyword evidence="9" id="KW-0547">Nucleotide-binding</keyword>
<evidence type="ECO:0000256" key="7">
    <source>
        <dbReference type="ARBA" id="ARBA00022679"/>
    </source>
</evidence>
<dbReference type="InterPro" id="IPR050445">
    <property type="entry name" value="Bact_polysacc_biosynth/exp"/>
</dbReference>
<keyword evidence="5" id="KW-1003">Cell membrane</keyword>
<dbReference type="CDD" id="cd05387">
    <property type="entry name" value="BY-kinase"/>
    <property type="match status" value="1"/>
</dbReference>
<evidence type="ECO:0000256" key="16">
    <source>
        <dbReference type="SAM" id="Coils"/>
    </source>
</evidence>
<keyword evidence="10 20" id="KW-0418">Kinase</keyword>
<evidence type="ECO:0000256" key="4">
    <source>
        <dbReference type="ARBA" id="ARBA00011903"/>
    </source>
</evidence>
<evidence type="ECO:0000256" key="13">
    <source>
        <dbReference type="ARBA" id="ARBA00023136"/>
    </source>
</evidence>
<dbReference type="Proteomes" id="UP000592216">
    <property type="component" value="Unassembled WGS sequence"/>
</dbReference>
<evidence type="ECO:0000259" key="18">
    <source>
        <dbReference type="Pfam" id="PF02706"/>
    </source>
</evidence>
<comment type="subcellular location">
    <subcellularLocation>
        <location evidence="1">Cell inner membrane</location>
        <topology evidence="1">Multi-pass membrane protein</topology>
    </subcellularLocation>
</comment>
<dbReference type="Gene3D" id="3.40.50.300">
    <property type="entry name" value="P-loop containing nucleotide triphosphate hydrolases"/>
    <property type="match status" value="1"/>
</dbReference>
<dbReference type="InterPro" id="IPR005702">
    <property type="entry name" value="Wzc-like_C"/>
</dbReference>
<evidence type="ECO:0000256" key="12">
    <source>
        <dbReference type="ARBA" id="ARBA00022989"/>
    </source>
</evidence>
<dbReference type="AlphaFoldDB" id="A0A850QE65"/>
<feature type="transmembrane region" description="Helical" evidence="17">
    <location>
        <begin position="48"/>
        <end position="67"/>
    </location>
</feature>
<evidence type="ECO:0000313" key="20">
    <source>
        <dbReference type="EMBL" id="NVO25210.1"/>
    </source>
</evidence>
<keyword evidence="6" id="KW-0997">Cell inner membrane</keyword>
<dbReference type="PANTHER" id="PTHR32309">
    <property type="entry name" value="TYROSINE-PROTEIN KINASE"/>
    <property type="match status" value="1"/>
</dbReference>
<feature type="domain" description="Polysaccharide chain length determinant N-terminal" evidence="18">
    <location>
        <begin position="34"/>
        <end position="124"/>
    </location>
</feature>
<evidence type="ECO:0000256" key="1">
    <source>
        <dbReference type="ARBA" id="ARBA00004429"/>
    </source>
</evidence>
<name>A0A850QE65_9RHOB</name>
<evidence type="ECO:0000256" key="15">
    <source>
        <dbReference type="ARBA" id="ARBA00051245"/>
    </source>
</evidence>
<dbReference type="Pfam" id="PF02706">
    <property type="entry name" value="Wzz"/>
    <property type="match status" value="1"/>
</dbReference>
<sequence length="720" mass="79706">MTDFGTQSPHFSAQVAGRQMYDAETIRPEEDDKADLSRMVRSIWVRKYIVFGCILGFAVLFFAFAAFQPKQFTANTTVMLDARGQQIVSLQEQVVGDLKLDNPLVESEVTVLRSMALLHTAIENIGVDRFDTLFGEDGFEYFEDSLIPKETQRLNFIADKLSEGINVYRVGESYVIAVSVMTTDAELSAVVANALVDAYINDQLNDRQTMANSATRWLQDQVEEARQHVVAAEATVEDFKRQLLLSSGASEEVLQQQLAELNQQLALARSERATEEARLNQTLTLKDSQGAIAVAETLDVPYVTAMREARQELLRKDAALSSSLGANHPDRRNLAKEVSEIDANIATEVDNILRGYDGRIEVLVNREEALSKDVANLQSKLSALASSSLRLRQLEREAEAARLRFDELLTRLGMTQAQVEIQRADAKIINPASIPQVPSAPRVKLMTMFGGAIGMTIGLVAVLIMEMMRGGFATVRQLESATGLPVMTVLPSAEVKSPKDIISLLNSRGYHLLNERIRQLRVMLPIATRKQKNCYMLLSSDPNEGKTSTAVALAHAHAKAGASTILVDLDNRRGSLQAEFTDGQLVDLSNYFNGEVPIDEAIIKGQQTLFDITGASHQHAMIADSVSGEQLRKMVEELKARYDVVVIDAPPILAVSDGLQIAPVVDWVLYLVRWRFTSEKSVKYGLDTLQNVGVRNIGLVLTMVDVREDPDGYAQKYDYH</sequence>
<dbReference type="RefSeq" id="WP_177158763.1">
    <property type="nucleotide sequence ID" value="NZ_JABCJE010000012.1"/>
</dbReference>
<keyword evidence="16" id="KW-0175">Coiled coil</keyword>
<evidence type="ECO:0000256" key="5">
    <source>
        <dbReference type="ARBA" id="ARBA00022475"/>
    </source>
</evidence>
<keyword evidence="8 17" id="KW-0812">Transmembrane</keyword>
<feature type="coiled-coil region" evidence="16">
    <location>
        <begin position="222"/>
        <end position="278"/>
    </location>
</feature>
<keyword evidence="7" id="KW-0808">Transferase</keyword>
<evidence type="ECO:0000256" key="10">
    <source>
        <dbReference type="ARBA" id="ARBA00022777"/>
    </source>
</evidence>
<dbReference type="InterPro" id="IPR025669">
    <property type="entry name" value="AAA_dom"/>
</dbReference>
<feature type="transmembrane region" description="Helical" evidence="17">
    <location>
        <begin position="445"/>
        <end position="464"/>
    </location>
</feature>
<comment type="similarity">
    <text evidence="2">Belongs to the CpsD/CapB family.</text>
</comment>
<evidence type="ECO:0000256" key="17">
    <source>
        <dbReference type="SAM" id="Phobius"/>
    </source>
</evidence>
<keyword evidence="11" id="KW-0067">ATP-binding</keyword>
<evidence type="ECO:0000256" key="8">
    <source>
        <dbReference type="ARBA" id="ARBA00022692"/>
    </source>
</evidence>
<dbReference type="GO" id="GO:0004713">
    <property type="term" value="F:protein tyrosine kinase activity"/>
    <property type="evidence" value="ECO:0007669"/>
    <property type="project" value="TreeGrafter"/>
</dbReference>
<organism evidence="20 21">
    <name type="scientific">Donghicola mangrovi</name>
    <dbReference type="NCBI Taxonomy" id="2729614"/>
    <lineage>
        <taxon>Bacteria</taxon>
        <taxon>Pseudomonadati</taxon>
        <taxon>Pseudomonadota</taxon>
        <taxon>Alphaproteobacteria</taxon>
        <taxon>Rhodobacterales</taxon>
        <taxon>Roseobacteraceae</taxon>
        <taxon>Donghicola</taxon>
    </lineage>
</organism>
<dbReference type="EC" id="2.7.10.2" evidence="4"/>
<keyword evidence="12 17" id="KW-1133">Transmembrane helix</keyword>
<evidence type="ECO:0000256" key="11">
    <source>
        <dbReference type="ARBA" id="ARBA00022840"/>
    </source>
</evidence>
<gene>
    <name evidence="20" type="ORF">HJ536_17775</name>
</gene>
<dbReference type="Pfam" id="PF13614">
    <property type="entry name" value="AAA_31"/>
    <property type="match status" value="1"/>
</dbReference>
<dbReference type="GO" id="GO:0005886">
    <property type="term" value="C:plasma membrane"/>
    <property type="evidence" value="ECO:0007669"/>
    <property type="project" value="UniProtKB-SubCell"/>
</dbReference>
<evidence type="ECO:0000313" key="21">
    <source>
        <dbReference type="Proteomes" id="UP000592216"/>
    </source>
</evidence>
<feature type="coiled-coil region" evidence="16">
    <location>
        <begin position="360"/>
        <end position="411"/>
    </location>
</feature>
<evidence type="ECO:0000256" key="6">
    <source>
        <dbReference type="ARBA" id="ARBA00022519"/>
    </source>
</evidence>
<keyword evidence="14" id="KW-0829">Tyrosine-protein kinase</keyword>
<keyword evidence="13 17" id="KW-0472">Membrane</keyword>
<reference evidence="20 21" key="1">
    <citation type="submission" date="2020-04" db="EMBL/GenBank/DDBJ databases">
        <title>Donghicola sp., a member of the Rhodobacteraceae family isolated from mangrove forest in Thailand.</title>
        <authorList>
            <person name="Charoenyingcharoen P."/>
            <person name="Yukphan P."/>
        </authorList>
    </citation>
    <scope>NUCLEOTIDE SEQUENCE [LARGE SCALE GENOMIC DNA]</scope>
    <source>
        <strain evidence="20 21">B5-SW-15</strain>
    </source>
</reference>
<dbReference type="InterPro" id="IPR003856">
    <property type="entry name" value="LPS_length_determ_N"/>
</dbReference>
<feature type="domain" description="AAA" evidence="19">
    <location>
        <begin position="545"/>
        <end position="655"/>
    </location>
</feature>
<evidence type="ECO:0000256" key="9">
    <source>
        <dbReference type="ARBA" id="ARBA00022741"/>
    </source>
</evidence>
<evidence type="ECO:0000259" key="19">
    <source>
        <dbReference type="Pfam" id="PF13614"/>
    </source>
</evidence>
<dbReference type="EMBL" id="JABCJE010000012">
    <property type="protein sequence ID" value="NVO25210.1"/>
    <property type="molecule type" value="Genomic_DNA"/>
</dbReference>
<protein>
    <recommendedName>
        <fullName evidence="4">non-specific protein-tyrosine kinase</fullName>
        <ecNumber evidence="4">2.7.10.2</ecNumber>
    </recommendedName>
</protein>
<dbReference type="InterPro" id="IPR027417">
    <property type="entry name" value="P-loop_NTPase"/>
</dbReference>
<comment type="catalytic activity">
    <reaction evidence="15">
        <text>L-tyrosyl-[protein] + ATP = O-phospho-L-tyrosyl-[protein] + ADP + H(+)</text>
        <dbReference type="Rhea" id="RHEA:10596"/>
        <dbReference type="Rhea" id="RHEA-COMP:10136"/>
        <dbReference type="Rhea" id="RHEA-COMP:20101"/>
        <dbReference type="ChEBI" id="CHEBI:15378"/>
        <dbReference type="ChEBI" id="CHEBI:30616"/>
        <dbReference type="ChEBI" id="CHEBI:46858"/>
        <dbReference type="ChEBI" id="CHEBI:61978"/>
        <dbReference type="ChEBI" id="CHEBI:456216"/>
        <dbReference type="EC" id="2.7.10.2"/>
    </reaction>
</comment>
<comment type="similarity">
    <text evidence="3">Belongs to the etk/wzc family.</text>
</comment>
<comment type="caution">
    <text evidence="20">The sequence shown here is derived from an EMBL/GenBank/DDBJ whole genome shotgun (WGS) entry which is preliminary data.</text>
</comment>
<accession>A0A850QE65</accession>
<dbReference type="PANTHER" id="PTHR32309:SF13">
    <property type="entry name" value="FERRIC ENTEROBACTIN TRANSPORT PROTEIN FEPE"/>
    <property type="match status" value="1"/>
</dbReference>
<evidence type="ECO:0000256" key="2">
    <source>
        <dbReference type="ARBA" id="ARBA00007316"/>
    </source>
</evidence>
<proteinExistence type="inferred from homology"/>
<evidence type="ECO:0000256" key="3">
    <source>
        <dbReference type="ARBA" id="ARBA00008883"/>
    </source>
</evidence>
<evidence type="ECO:0000256" key="14">
    <source>
        <dbReference type="ARBA" id="ARBA00023137"/>
    </source>
</evidence>
<dbReference type="SUPFAM" id="SSF52540">
    <property type="entry name" value="P-loop containing nucleoside triphosphate hydrolases"/>
    <property type="match status" value="1"/>
</dbReference>